<dbReference type="PANTHER" id="PTHR43301:SF3">
    <property type="entry name" value="ARABINAN ENDO-1,5-ALPHA-L-ARABINOSIDASE A-RELATED"/>
    <property type="match status" value="1"/>
</dbReference>
<dbReference type="InterPro" id="IPR050727">
    <property type="entry name" value="GH43_arabinanases"/>
</dbReference>
<dbReference type="Proteomes" id="UP000010880">
    <property type="component" value="Chromosome"/>
</dbReference>
<dbReference type="InterPro" id="IPR023296">
    <property type="entry name" value="Glyco_hydro_beta-prop_sf"/>
</dbReference>
<dbReference type="EMBL" id="CP003359">
    <property type="protein sequence ID" value="AGB41661.1"/>
    <property type="molecule type" value="Genomic_DNA"/>
</dbReference>
<dbReference type="CDD" id="cd18832">
    <property type="entry name" value="GH43_GsAbnA-like"/>
    <property type="match status" value="1"/>
</dbReference>
<comment type="pathway">
    <text evidence="1">Glycan metabolism; L-arabinan degradation.</text>
</comment>
<proteinExistence type="inferred from homology"/>
<accession>L0K9H0</accession>
<evidence type="ECO:0000256" key="4">
    <source>
        <dbReference type="ARBA" id="ARBA00023295"/>
    </source>
</evidence>
<evidence type="ECO:0000256" key="2">
    <source>
        <dbReference type="ARBA" id="ARBA00009865"/>
    </source>
</evidence>
<dbReference type="KEGG" id="hhl:Halha_1724"/>
<dbReference type="HOGENOM" id="CLU_009397_1_2_9"/>
<evidence type="ECO:0000259" key="7">
    <source>
        <dbReference type="Pfam" id="PF16369"/>
    </source>
</evidence>
<organism evidence="8 9">
    <name type="scientific">Halobacteroides halobius (strain ATCC 35273 / DSM 5150 / MD-1)</name>
    <dbReference type="NCBI Taxonomy" id="748449"/>
    <lineage>
        <taxon>Bacteria</taxon>
        <taxon>Bacillati</taxon>
        <taxon>Bacillota</taxon>
        <taxon>Clostridia</taxon>
        <taxon>Halanaerobiales</taxon>
        <taxon>Halobacteroidaceae</taxon>
        <taxon>Halobacteroides</taxon>
    </lineage>
</organism>
<dbReference type="Pfam" id="PF04616">
    <property type="entry name" value="Glyco_hydro_43"/>
    <property type="match status" value="1"/>
</dbReference>
<dbReference type="PANTHER" id="PTHR43301">
    <property type="entry name" value="ARABINAN ENDO-1,5-ALPHA-L-ARABINOSIDASE"/>
    <property type="match status" value="1"/>
</dbReference>
<dbReference type="AlphaFoldDB" id="L0K9H0"/>
<evidence type="ECO:0000256" key="3">
    <source>
        <dbReference type="ARBA" id="ARBA00022801"/>
    </source>
</evidence>
<dbReference type="Gene3D" id="2.40.128.10">
    <property type="match status" value="1"/>
</dbReference>
<dbReference type="GO" id="GO:0004553">
    <property type="term" value="F:hydrolase activity, hydrolyzing O-glycosyl compounds"/>
    <property type="evidence" value="ECO:0007669"/>
    <property type="project" value="InterPro"/>
</dbReference>
<dbReference type="SUPFAM" id="SSF49899">
    <property type="entry name" value="Concanavalin A-like lectins/glucanases"/>
    <property type="match status" value="1"/>
</dbReference>
<dbReference type="Pfam" id="PF13385">
    <property type="entry name" value="Laminin_G_3"/>
    <property type="match status" value="1"/>
</dbReference>
<dbReference type="eggNOG" id="COG3507">
    <property type="taxonomic scope" value="Bacteria"/>
</dbReference>
<dbReference type="InterPro" id="IPR032291">
    <property type="entry name" value="Abn2_C"/>
</dbReference>
<keyword evidence="4" id="KW-0326">Glycosidase</keyword>
<reference evidence="9" key="1">
    <citation type="submission" date="2012-02" db="EMBL/GenBank/DDBJ databases">
        <title>The complete genome of Halobacteroides halobius DSM 5150.</title>
        <authorList>
            <person name="Lucas S."/>
            <person name="Copeland A."/>
            <person name="Lapidus A."/>
            <person name="Glavina del Rio T."/>
            <person name="Dalin E."/>
            <person name="Tice H."/>
            <person name="Bruce D."/>
            <person name="Goodwin L."/>
            <person name="Pitluck S."/>
            <person name="Peters L."/>
            <person name="Mikhailova N."/>
            <person name="Gu W."/>
            <person name="Kyrpides N."/>
            <person name="Mavromatis K."/>
            <person name="Ivanova N."/>
            <person name="Brettin T."/>
            <person name="Detter J.C."/>
            <person name="Han C."/>
            <person name="Larimer F."/>
            <person name="Land M."/>
            <person name="Hauser L."/>
            <person name="Markowitz V."/>
            <person name="Cheng J.-F."/>
            <person name="Hugenholtz P."/>
            <person name="Woyke T."/>
            <person name="Wu D."/>
            <person name="Tindall B."/>
            <person name="Pomrenke H."/>
            <person name="Brambilla E."/>
            <person name="Klenk H.-P."/>
            <person name="Eisen J.A."/>
        </authorList>
    </citation>
    <scope>NUCLEOTIDE SEQUENCE [LARGE SCALE GENOMIC DNA]</scope>
    <source>
        <strain evidence="9">ATCC 35273 / DSM 5150 / MD-1</strain>
    </source>
</reference>
<evidence type="ECO:0000256" key="6">
    <source>
        <dbReference type="PIRSR" id="PIRSR606710-2"/>
    </source>
</evidence>
<dbReference type="Pfam" id="PF16369">
    <property type="entry name" value="GH43_C"/>
    <property type="match status" value="1"/>
</dbReference>
<gene>
    <name evidence="8" type="ordered locus">Halha_1724</name>
</gene>
<dbReference type="PATRIC" id="fig|748449.3.peg.1677"/>
<dbReference type="STRING" id="748449.Halha_1724"/>
<dbReference type="OrthoDB" id="9801455at2"/>
<name>L0K9H0_HALHC</name>
<feature type="domain" description="Extracellular endo-alpha-(1-&gt;5)-L-arabinanase C-terminal" evidence="7">
    <location>
        <begin position="604"/>
        <end position="714"/>
    </location>
</feature>
<comment type="similarity">
    <text evidence="2">Belongs to the glycosyl hydrolase 43 family.</text>
</comment>
<keyword evidence="3" id="KW-0378">Hydrolase</keyword>
<dbReference type="Gene3D" id="2.60.120.200">
    <property type="match status" value="1"/>
</dbReference>
<feature type="active site" description="Proton acceptor" evidence="5">
    <location>
        <position position="277"/>
    </location>
</feature>
<protein>
    <submittedName>
        <fullName evidence="8">Beta-xylosidase</fullName>
    </submittedName>
</protein>
<dbReference type="RefSeq" id="WP_015327377.1">
    <property type="nucleotide sequence ID" value="NC_019978.1"/>
</dbReference>
<sequence length="720" mass="80574">MKKKLNFTVSMTVLMLLLITVVPVFVNAMSSGPVEQSEESEQTKQTDATSLVAHYTFNQNLMDKTSNFEKGQVVGNRINKKDGGSISYAQGMRGKSVVFNGQSGVRLPDGLIKDNTYSVALWLNPKEITQFTTTFFGAQAKDQWISIVPKGPIGETMLWSGEKWYDAPTGLKIPTDQWSHLTITVNQGKVKVYVNGKKRFSDSGFPDVFTNDKAKFALGVNYWDAPFKGKMDDLQIYDSAITVEKIKHLAKGALKIKESAKDDIVVKLDNNDVSVHDPSVIKVNGKYYIFGSHLGVAKSEDLINWQQVGNGWSKDNPIIPNPEVELKEALEWPNPDAETTWAKDVIKLNDKYYLYFSTAHWESARSAIALATSNNIEGPYKYKGILLKKYENGEPSKELKGKPFDNSIHPGVIDPHLFFDAQGKLWMVYGSYSGGMYILEMNPNTGYPKPNQGYGKRIAGGNHAPMEGPHIRYNPQTEYYYLFLSFGTLAADGGYNIRVARSKNPDGPYFDPQGHNMTKFIKKDINGRNWNNAEPYGAKLIGNFVFTESNLGYLSPGHNTTYYDKQSGKMYIIFHTRFPGHGSIHQVRVHQMLMNSRGWPVITPHRYNGETVKAYSTKEVVGTYQYINHGHDIQATFGNPGGDINLSKKIELNADGSITGAVKGTWKLTGDYRVAITIDGETYHGAFLRQWDRGLKKNVMTFSALSDQGITIWGSQLPQK</sequence>
<evidence type="ECO:0000256" key="1">
    <source>
        <dbReference type="ARBA" id="ARBA00004834"/>
    </source>
</evidence>
<evidence type="ECO:0000256" key="5">
    <source>
        <dbReference type="PIRSR" id="PIRSR606710-1"/>
    </source>
</evidence>
<dbReference type="InterPro" id="IPR013320">
    <property type="entry name" value="ConA-like_dom_sf"/>
</dbReference>
<dbReference type="GO" id="GO:0005975">
    <property type="term" value="P:carbohydrate metabolic process"/>
    <property type="evidence" value="ECO:0007669"/>
    <property type="project" value="InterPro"/>
</dbReference>
<dbReference type="InterPro" id="IPR006710">
    <property type="entry name" value="Glyco_hydro_43"/>
</dbReference>
<evidence type="ECO:0000313" key="9">
    <source>
        <dbReference type="Proteomes" id="UP000010880"/>
    </source>
</evidence>
<evidence type="ECO:0000313" key="8">
    <source>
        <dbReference type="EMBL" id="AGB41661.1"/>
    </source>
</evidence>
<keyword evidence="9" id="KW-1185">Reference proteome</keyword>
<feature type="site" description="Important for catalytic activity, responsible for pKa modulation of the active site Glu and correct orientation of both the proton donor and substrate" evidence="6">
    <location>
        <position position="414"/>
    </location>
</feature>
<dbReference type="Gene3D" id="2.115.10.20">
    <property type="entry name" value="Glycosyl hydrolase domain, family 43"/>
    <property type="match status" value="1"/>
</dbReference>
<dbReference type="SUPFAM" id="SSF75005">
    <property type="entry name" value="Arabinanase/levansucrase/invertase"/>
    <property type="match status" value="1"/>
</dbReference>
<feature type="active site" description="Proton donor" evidence="5">
    <location>
        <position position="467"/>
    </location>
</feature>